<keyword evidence="3" id="KW-1185">Reference proteome</keyword>
<feature type="region of interest" description="Disordered" evidence="1">
    <location>
        <begin position="171"/>
        <end position="192"/>
    </location>
</feature>
<protein>
    <submittedName>
        <fullName evidence="2">Uncharacterized protein</fullName>
    </submittedName>
</protein>
<proteinExistence type="predicted"/>
<accession>A0A8X6VRT5</accession>
<organism evidence="2 3">
    <name type="scientific">Trichonephila clavipes</name>
    <name type="common">Golden silk orbweaver</name>
    <name type="synonym">Nephila clavipes</name>
    <dbReference type="NCBI Taxonomy" id="2585209"/>
    <lineage>
        <taxon>Eukaryota</taxon>
        <taxon>Metazoa</taxon>
        <taxon>Ecdysozoa</taxon>
        <taxon>Arthropoda</taxon>
        <taxon>Chelicerata</taxon>
        <taxon>Arachnida</taxon>
        <taxon>Araneae</taxon>
        <taxon>Araneomorphae</taxon>
        <taxon>Entelegynae</taxon>
        <taxon>Araneoidea</taxon>
        <taxon>Nephilidae</taxon>
        <taxon>Trichonephila</taxon>
    </lineage>
</organism>
<gene>
    <name evidence="2" type="primary">NCL1_27407</name>
    <name evidence="2" type="ORF">TNCV_4647861</name>
</gene>
<dbReference type="Proteomes" id="UP000887159">
    <property type="component" value="Unassembled WGS sequence"/>
</dbReference>
<comment type="caution">
    <text evidence="2">The sequence shown here is derived from an EMBL/GenBank/DDBJ whole genome shotgun (WGS) entry which is preliminary data.</text>
</comment>
<evidence type="ECO:0000256" key="1">
    <source>
        <dbReference type="SAM" id="MobiDB-lite"/>
    </source>
</evidence>
<reference evidence="2" key="1">
    <citation type="submission" date="2020-08" db="EMBL/GenBank/DDBJ databases">
        <title>Multicomponent nature underlies the extraordinary mechanical properties of spider dragline silk.</title>
        <authorList>
            <person name="Kono N."/>
            <person name="Nakamura H."/>
            <person name="Mori M."/>
            <person name="Yoshida Y."/>
            <person name="Ohtoshi R."/>
            <person name="Malay A.D."/>
            <person name="Moran D.A.P."/>
            <person name="Tomita M."/>
            <person name="Numata K."/>
            <person name="Arakawa K."/>
        </authorList>
    </citation>
    <scope>NUCLEOTIDE SEQUENCE</scope>
</reference>
<evidence type="ECO:0000313" key="2">
    <source>
        <dbReference type="EMBL" id="GFY19614.1"/>
    </source>
</evidence>
<dbReference type="AlphaFoldDB" id="A0A8X6VRT5"/>
<feature type="compositionally biased region" description="Polar residues" evidence="1">
    <location>
        <begin position="173"/>
        <end position="182"/>
    </location>
</feature>
<evidence type="ECO:0000313" key="3">
    <source>
        <dbReference type="Proteomes" id="UP000887159"/>
    </source>
</evidence>
<sequence>MSSSPVPPMTCRVGQRCTLNLSRAETSSRWCGVVIVCTSMKEGRFVLGTFRSKRMRILNRSRQNDRPHVMLVLVHIDITPPHTPLPVFRQISERTIPYSWRALPISSFRGLEAEDLSTGPLCAGGSKLDQVQFIPAPSGFSGSRAPGAHPKHPVLVPSHQQRNSFAMIDATTGMDSNSSTAALQPDPQKYIR</sequence>
<name>A0A8X6VRT5_TRICX</name>
<dbReference type="EMBL" id="BMAU01021353">
    <property type="protein sequence ID" value="GFY19614.1"/>
    <property type="molecule type" value="Genomic_DNA"/>
</dbReference>